<proteinExistence type="predicted"/>
<accession>A0A0W8FYX8</accession>
<dbReference type="AlphaFoldDB" id="A0A0W8FYX8"/>
<protein>
    <recommendedName>
        <fullName evidence="1">Type IX secretion system protein PorV domain-containing protein</fullName>
    </recommendedName>
</protein>
<dbReference type="InterPro" id="IPR045741">
    <property type="entry name" value="PorV"/>
</dbReference>
<dbReference type="EMBL" id="LNQE01000545">
    <property type="protein sequence ID" value="KUG26054.1"/>
    <property type="molecule type" value="Genomic_DNA"/>
</dbReference>
<comment type="caution">
    <text evidence="2">The sequence shown here is derived from an EMBL/GenBank/DDBJ whole genome shotgun (WGS) entry which is preliminary data.</text>
</comment>
<sequence>MKKIILVLLILVFQVNTYCGGFSKAGTAVAQFLKIGVGARASAMGESFVAVSNDVTALYWNPAGITNINTITFSASHSQWLAEIYHNFAGIVIPLSSSDVLGISATSLTTNEEEVTTVEQPDGTGMYYDVSDISIGLSYARALTDRFSVGLTVKYIQQNMYNVSAQTIALDLGTYLKTGFHNLVIAMSVSNFGGNMRLEGRDLIALVDINKNISGEYNPDAFLKTESYPLPLNFRVGIAMDLVGGVDPVFHSNLYRVTLAVDGNHPNDNNERLNIGGEFAWDEMLFARIGYKINYDVENWTFGAGVKVSTGSQDVSFDYAMVDYYDLGTVSRFSFEIRF</sequence>
<evidence type="ECO:0000313" key="2">
    <source>
        <dbReference type="EMBL" id="KUG26054.1"/>
    </source>
</evidence>
<organism evidence="2">
    <name type="scientific">hydrocarbon metagenome</name>
    <dbReference type="NCBI Taxonomy" id="938273"/>
    <lineage>
        <taxon>unclassified sequences</taxon>
        <taxon>metagenomes</taxon>
        <taxon>ecological metagenomes</taxon>
    </lineage>
</organism>
<dbReference type="Pfam" id="PF19572">
    <property type="entry name" value="PorV"/>
    <property type="match status" value="1"/>
</dbReference>
<gene>
    <name evidence="2" type="ORF">ASZ90_004113</name>
</gene>
<feature type="domain" description="Type IX secretion system protein PorV" evidence="1">
    <location>
        <begin position="27"/>
        <end position="162"/>
    </location>
</feature>
<dbReference type="NCBIfam" id="NF033709">
    <property type="entry name" value="PorV_fam"/>
    <property type="match status" value="1"/>
</dbReference>
<dbReference type="Gene3D" id="2.40.160.60">
    <property type="entry name" value="Outer membrane protein transport protein (OMPP1/FadL/TodX)"/>
    <property type="match status" value="1"/>
</dbReference>
<reference evidence="2" key="1">
    <citation type="journal article" date="2015" name="Proc. Natl. Acad. Sci. U.S.A.">
        <title>Networks of energetic and metabolic interactions define dynamics in microbial communities.</title>
        <authorList>
            <person name="Embree M."/>
            <person name="Liu J.K."/>
            <person name="Al-Bassam M.M."/>
            <person name="Zengler K."/>
        </authorList>
    </citation>
    <scope>NUCLEOTIDE SEQUENCE</scope>
</reference>
<name>A0A0W8FYX8_9ZZZZ</name>
<evidence type="ECO:0000259" key="1">
    <source>
        <dbReference type="Pfam" id="PF19572"/>
    </source>
</evidence>
<dbReference type="SUPFAM" id="SSF56935">
    <property type="entry name" value="Porins"/>
    <property type="match status" value="1"/>
</dbReference>